<proteinExistence type="predicted"/>
<dbReference type="Pfam" id="PF03004">
    <property type="entry name" value="Transposase_24"/>
    <property type="match status" value="1"/>
</dbReference>
<sequence length="250" mass="27639">MSHSSANEINNCRRPRAPSLNLQVVRNVRPQMRTASMPPGMTLASAQPTRPPAMVGSSTSSAAPLLLILQHMRGERKRLCYVLHPKLTSHTSILIRSMEHCGKLLGAMEKLGKGSRGEENKLVALIHPKAKSQSSSESRCSAPPGLKMHIHGVGQRTFANVVYTMVVDEGFERPVPYPDLVRKTHTRKDGTFIDERAEALVLEVEKAVEEILQEGSPVGDGQTDSTAATTTSKRLLLNQEYIKIRLYFYD</sequence>
<keyword evidence="2" id="KW-1185">Reference proteome</keyword>
<accession>A0ABQ7A5P8</accession>
<gene>
    <name evidence="1" type="ORF">DY000_02053114</name>
</gene>
<organism evidence="1 2">
    <name type="scientific">Brassica cretica</name>
    <name type="common">Mustard</name>
    <dbReference type="NCBI Taxonomy" id="69181"/>
    <lineage>
        <taxon>Eukaryota</taxon>
        <taxon>Viridiplantae</taxon>
        <taxon>Streptophyta</taxon>
        <taxon>Embryophyta</taxon>
        <taxon>Tracheophyta</taxon>
        <taxon>Spermatophyta</taxon>
        <taxon>Magnoliopsida</taxon>
        <taxon>eudicotyledons</taxon>
        <taxon>Gunneridae</taxon>
        <taxon>Pentapetalae</taxon>
        <taxon>rosids</taxon>
        <taxon>malvids</taxon>
        <taxon>Brassicales</taxon>
        <taxon>Brassicaceae</taxon>
        <taxon>Brassiceae</taxon>
        <taxon>Brassica</taxon>
    </lineage>
</organism>
<dbReference type="Proteomes" id="UP000266723">
    <property type="component" value="Unassembled WGS sequence"/>
</dbReference>
<evidence type="ECO:0000313" key="1">
    <source>
        <dbReference type="EMBL" id="KAF3493004.1"/>
    </source>
</evidence>
<comment type="caution">
    <text evidence="1">The sequence shown here is derived from an EMBL/GenBank/DDBJ whole genome shotgun (WGS) entry which is preliminary data.</text>
</comment>
<dbReference type="EMBL" id="QGKV02002055">
    <property type="protein sequence ID" value="KAF3493004.1"/>
    <property type="molecule type" value="Genomic_DNA"/>
</dbReference>
<reference evidence="1 2" key="1">
    <citation type="journal article" date="2020" name="BMC Genomics">
        <title>Intraspecific diversification of the crop wild relative Brassica cretica Lam. using demographic model selection.</title>
        <authorList>
            <person name="Kioukis A."/>
            <person name="Michalopoulou V.A."/>
            <person name="Briers L."/>
            <person name="Pirintsos S."/>
            <person name="Studholme D.J."/>
            <person name="Pavlidis P."/>
            <person name="Sarris P.F."/>
        </authorList>
    </citation>
    <scope>NUCLEOTIDE SEQUENCE [LARGE SCALE GENOMIC DNA]</scope>
    <source>
        <strain evidence="2">cv. PFS-1207/04</strain>
    </source>
</reference>
<evidence type="ECO:0000313" key="2">
    <source>
        <dbReference type="Proteomes" id="UP000266723"/>
    </source>
</evidence>
<protein>
    <submittedName>
        <fullName evidence="1">Uncharacterized protein</fullName>
    </submittedName>
</protein>
<name>A0ABQ7A5P8_BRACR</name>
<dbReference type="InterPro" id="IPR004252">
    <property type="entry name" value="Probable_transposase_24"/>
</dbReference>